<proteinExistence type="predicted"/>
<dbReference type="GO" id="GO:0008218">
    <property type="term" value="P:bioluminescence"/>
    <property type="evidence" value="ECO:0007669"/>
    <property type="project" value="InterPro"/>
</dbReference>
<dbReference type="Pfam" id="PF04443">
    <property type="entry name" value="LuxE"/>
    <property type="match status" value="1"/>
</dbReference>
<accession>A0A644WAY8</accession>
<dbReference type="EMBL" id="VSSQ01000761">
    <property type="protein sequence ID" value="MPM00912.1"/>
    <property type="molecule type" value="Genomic_DNA"/>
</dbReference>
<name>A0A644WAY8_9ZZZZ</name>
<protein>
    <recommendedName>
        <fullName evidence="1">Acyl-protein synthetase LuxE domain-containing protein</fullName>
    </recommendedName>
</protein>
<reference evidence="2" key="1">
    <citation type="submission" date="2019-08" db="EMBL/GenBank/DDBJ databases">
        <authorList>
            <person name="Kucharzyk K."/>
            <person name="Murdoch R.W."/>
            <person name="Higgins S."/>
            <person name="Loffler F."/>
        </authorList>
    </citation>
    <scope>NUCLEOTIDE SEQUENCE</scope>
</reference>
<dbReference type="GO" id="GO:0047474">
    <property type="term" value="F:long-chain fatty acid--protein ligase activity"/>
    <property type="evidence" value="ECO:0007669"/>
    <property type="project" value="InterPro"/>
</dbReference>
<feature type="domain" description="Acyl-protein synthetase LuxE" evidence="1">
    <location>
        <begin position="15"/>
        <end position="324"/>
    </location>
</feature>
<organism evidence="2">
    <name type="scientific">bioreactor metagenome</name>
    <dbReference type="NCBI Taxonomy" id="1076179"/>
    <lineage>
        <taxon>unclassified sequences</taxon>
        <taxon>metagenomes</taxon>
        <taxon>ecological metagenomes</taxon>
    </lineage>
</organism>
<evidence type="ECO:0000259" key="1">
    <source>
        <dbReference type="Pfam" id="PF04443"/>
    </source>
</evidence>
<dbReference type="AlphaFoldDB" id="A0A644WAY8"/>
<dbReference type="InterPro" id="IPR007534">
    <property type="entry name" value="LuxE"/>
</dbReference>
<evidence type="ECO:0000313" key="2">
    <source>
        <dbReference type="EMBL" id="MPM00912.1"/>
    </source>
</evidence>
<sequence>MEELINRIFNIKNSNEFEAAALEVFKFQFENNKVYGSWCGLMGKSPENVFSLSSIPFLPISFFKTHKVVSFTNSPIHFFKSSGTTSNETSKHFIYDLSLYETSFTSCFEQFFSKIEEYCFIALLPNYLEQGNSSLVYMIDNFIKRSKYSESNFYNGSLEDVIHTLKECEKENRKTILFGVTYALLDLIEIEKLNLNNTIVFETGGMKGRRKELIREELHKTLCQGFGINAIASEYGMCELFSQAYSKGEGRFFCPNQMKILIRDTYDPLTYISENKTGGINVIDLANIYSCSFIETQDLGKIYSDNSFELLGRIDNTTIRGCNLMYEF</sequence>
<comment type="caution">
    <text evidence="2">The sequence shown here is derived from an EMBL/GenBank/DDBJ whole genome shotgun (WGS) entry which is preliminary data.</text>
</comment>
<gene>
    <name evidence="2" type="ORF">SDC9_47145</name>
</gene>